<keyword evidence="1" id="KW-0812">Transmembrane</keyword>
<gene>
    <name evidence="2" type="ORF">KDW03_02105</name>
</gene>
<keyword evidence="1" id="KW-0472">Membrane</keyword>
<evidence type="ECO:0000313" key="3">
    <source>
        <dbReference type="Proteomes" id="UP001056539"/>
    </source>
</evidence>
<proteinExistence type="predicted"/>
<sequence>MRWETRQKLRKAGKCVVTTLKVFFLLIVIIVVYEFLPLVYGAFTIGSRFYRYGTYDGKIGQMEEAVLREVGIDFDRVTNFTKVFSGAALKGGYYALLLHDPQREGFVEWLCFPRSFHPDILMTEIGDAGKGLAFAFSRTVKSDWGSYFVERNPSIYPVKARKLDVGFSEAVVIEDWTREGKHYRMRFVYGKMDEFIISGGKLALIQNGNFSLPSLMRFLEQLYKEYELMRFAFFNASSPKEIEIAIIQLKERPEDLYLVYTYEPVNGTNHSVIRRFLKAYFDISMDGGE</sequence>
<name>A0AAX3BEG2_9SPIR</name>
<keyword evidence="3" id="KW-1185">Reference proteome</keyword>
<dbReference type="RefSeq" id="WP_271435748.1">
    <property type="nucleotide sequence ID" value="NZ_CP073355.1"/>
</dbReference>
<reference evidence="2" key="1">
    <citation type="submission" date="2021-04" db="EMBL/GenBank/DDBJ databases">
        <authorList>
            <person name="Postec A."/>
        </authorList>
    </citation>
    <scope>NUCLEOTIDE SEQUENCE</scope>
    <source>
        <strain evidence="2">F1F22</strain>
    </source>
</reference>
<feature type="transmembrane region" description="Helical" evidence="1">
    <location>
        <begin position="20"/>
        <end position="43"/>
    </location>
</feature>
<protein>
    <submittedName>
        <fullName evidence="2">Uncharacterized protein</fullName>
    </submittedName>
</protein>
<dbReference type="KEGG" id="taqu:KDW03_02105"/>
<keyword evidence="1" id="KW-1133">Transmembrane helix</keyword>
<organism evidence="2 3">
    <name type="scientific">Thermospira aquatica</name>
    <dbReference type="NCBI Taxonomy" id="2828656"/>
    <lineage>
        <taxon>Bacteria</taxon>
        <taxon>Pseudomonadati</taxon>
        <taxon>Spirochaetota</taxon>
        <taxon>Spirochaetia</taxon>
        <taxon>Brevinematales</taxon>
        <taxon>Thermospiraceae</taxon>
        <taxon>Thermospira</taxon>
    </lineage>
</organism>
<reference evidence="2" key="2">
    <citation type="submission" date="2022-06" db="EMBL/GenBank/DDBJ databases">
        <title>Thermospira aquatica gen. nov., sp. nov.</title>
        <authorList>
            <person name="Ben Ali Gam Z."/>
            <person name="Labat M."/>
        </authorList>
    </citation>
    <scope>NUCLEOTIDE SEQUENCE</scope>
    <source>
        <strain evidence="2">F1F22</strain>
    </source>
</reference>
<dbReference type="AlphaFoldDB" id="A0AAX3BEG2"/>
<evidence type="ECO:0000256" key="1">
    <source>
        <dbReference type="SAM" id="Phobius"/>
    </source>
</evidence>
<dbReference type="Proteomes" id="UP001056539">
    <property type="component" value="Chromosome"/>
</dbReference>
<dbReference type="EMBL" id="CP073355">
    <property type="protein sequence ID" value="URA10620.1"/>
    <property type="molecule type" value="Genomic_DNA"/>
</dbReference>
<evidence type="ECO:0000313" key="2">
    <source>
        <dbReference type="EMBL" id="URA10620.1"/>
    </source>
</evidence>
<accession>A0AAX3BEG2</accession>